<dbReference type="EMBL" id="QSKW01000020">
    <property type="protein sequence ID" value="RHE96097.1"/>
    <property type="molecule type" value="Genomic_DNA"/>
</dbReference>
<organism evidence="1 2">
    <name type="scientific">Roseburia inulinivorans</name>
    <dbReference type="NCBI Taxonomy" id="360807"/>
    <lineage>
        <taxon>Bacteria</taxon>
        <taxon>Bacillati</taxon>
        <taxon>Bacillota</taxon>
        <taxon>Clostridia</taxon>
        <taxon>Lachnospirales</taxon>
        <taxon>Lachnospiraceae</taxon>
        <taxon>Roseburia</taxon>
    </lineage>
</organism>
<dbReference type="Proteomes" id="UP000286271">
    <property type="component" value="Unassembled WGS sequence"/>
</dbReference>
<accession>A0A3R6C788</accession>
<sequence length="76" mass="9176">MQSTWIRTAGVLYFQKAEEAERRTGNENSYFSRKRQKNDVRNDVHVQMYVYVLYVLRKRKMCARCFGLNFAFIDRA</sequence>
<evidence type="ECO:0000313" key="2">
    <source>
        <dbReference type="Proteomes" id="UP000286271"/>
    </source>
</evidence>
<protein>
    <submittedName>
        <fullName evidence="1">Uncharacterized protein</fullName>
    </submittedName>
</protein>
<name>A0A3R6C788_9FIRM</name>
<evidence type="ECO:0000313" key="1">
    <source>
        <dbReference type="EMBL" id="RHE96097.1"/>
    </source>
</evidence>
<reference evidence="1 2" key="1">
    <citation type="submission" date="2018-08" db="EMBL/GenBank/DDBJ databases">
        <title>A genome reference for cultivated species of the human gut microbiota.</title>
        <authorList>
            <person name="Zou Y."/>
            <person name="Xue W."/>
            <person name="Luo G."/>
        </authorList>
    </citation>
    <scope>NUCLEOTIDE SEQUENCE [LARGE SCALE GENOMIC DNA]</scope>
    <source>
        <strain evidence="1 2">AM27-11</strain>
    </source>
</reference>
<proteinExistence type="predicted"/>
<dbReference type="AlphaFoldDB" id="A0A3R6C788"/>
<comment type="caution">
    <text evidence="1">The sequence shown here is derived from an EMBL/GenBank/DDBJ whole genome shotgun (WGS) entry which is preliminary data.</text>
</comment>
<gene>
    <name evidence="1" type="ORF">DW707_12285</name>
</gene>